<sequence length="196" mass="23535">MTRHTRNRQMVEINRRNPRKKLMLRVEMSSINVTMESVYREPKVWDLDPNFHAVRVTALKVTHRKGTHHPKNNHRLINKHKRLKNKEVYEQLNEGLKYAVDVIYHEDNTPFKHAMTYKTITKTIYFYTFKQPHYTGNGRYFNRILGRTKYGEPHYDPSYELPREQVGLFDEDGYRLVVDHGDGTHSKTHKPIKRNF</sequence>
<organism evidence="1 2">
    <name type="scientific">Bacillus phage BPS13</name>
    <dbReference type="NCBI Taxonomy" id="1136731"/>
    <lineage>
        <taxon>Viruses</taxon>
        <taxon>Duplodnaviria</taxon>
        <taxon>Heunggongvirae</taxon>
        <taxon>Uroviricota</taxon>
        <taxon>Caudoviricetes</taxon>
        <taxon>Herelleviridae</taxon>
        <taxon>Bastillevirinae</taxon>
        <taxon>Wphvirus</taxon>
        <taxon>Wphvirus BPS13</taxon>
    </lineage>
</organism>
<dbReference type="GeneID" id="13828026"/>
<evidence type="ECO:0000313" key="1">
    <source>
        <dbReference type="EMBL" id="AEZ50242.1"/>
    </source>
</evidence>
<dbReference type="EMBL" id="JN654439">
    <property type="protein sequence ID" value="AEZ50242.1"/>
    <property type="molecule type" value="Genomic_DNA"/>
</dbReference>
<reference evidence="1 2" key="1">
    <citation type="journal article" date="2012" name="FEMS Microbiol. Lett.">
        <title>Characterization of an endolysin, LysBPS13, from a Bacillus cereus bacteriophage.</title>
        <authorList>
            <person name="Park J."/>
            <person name="Yun J."/>
            <person name="Lim J.A."/>
            <person name="Kang D.H."/>
            <person name="Ryu S."/>
        </authorList>
    </citation>
    <scope>NUCLEOTIDE SEQUENCE [LARGE SCALE GENOMIC DNA]</scope>
</reference>
<dbReference type="RefSeq" id="YP_006907622.1">
    <property type="nucleotide sequence ID" value="NC_018857.1"/>
</dbReference>
<accession>J9PU50</accession>
<evidence type="ECO:0000313" key="2">
    <source>
        <dbReference type="Proteomes" id="UP000006287"/>
    </source>
</evidence>
<gene>
    <name evidence="1" type="ORF">BPS13_0063</name>
</gene>
<name>J9PU50_9CAUD</name>
<keyword evidence="2" id="KW-1185">Reference proteome</keyword>
<protein>
    <submittedName>
        <fullName evidence="1">Uncharacterized protein</fullName>
    </submittedName>
</protein>
<dbReference type="KEGG" id="vg:13828026"/>
<proteinExistence type="predicted"/>
<dbReference type="Proteomes" id="UP000006287">
    <property type="component" value="Segment"/>
</dbReference>